<reference evidence="3 4" key="1">
    <citation type="submission" date="2016-11" db="EMBL/GenBank/DDBJ databases">
        <authorList>
            <person name="Jaros S."/>
            <person name="Januszkiewicz K."/>
            <person name="Wedrychowicz H."/>
        </authorList>
    </citation>
    <scope>NUCLEOTIDE SEQUENCE [LARGE SCALE GENOMIC DNA]</scope>
    <source>
        <strain evidence="3 4">DSM 26897</strain>
    </source>
</reference>
<evidence type="ECO:0000313" key="3">
    <source>
        <dbReference type="EMBL" id="SHG10885.1"/>
    </source>
</evidence>
<dbReference type="InterPro" id="IPR031100">
    <property type="entry name" value="LOG_fam"/>
</dbReference>
<dbReference type="PANTHER" id="PTHR43393">
    <property type="entry name" value="CYTOKININ RIBOSIDE 5'-MONOPHOSPHATE PHOSPHORIBOHYDROLASE"/>
    <property type="match status" value="1"/>
</dbReference>
<dbReference type="InterPro" id="IPR005269">
    <property type="entry name" value="LOG"/>
</dbReference>
<dbReference type="Pfam" id="PF03641">
    <property type="entry name" value="Lysine_decarbox"/>
    <property type="match status" value="1"/>
</dbReference>
<dbReference type="GO" id="GO:0008714">
    <property type="term" value="F:AMP nucleosidase activity"/>
    <property type="evidence" value="ECO:0007669"/>
    <property type="project" value="UniProtKB-EC"/>
</dbReference>
<sequence>MAEASTKKPAPSKKVDPIIPPKEHVYLEGPKSRGYEFRFAWRVFWELINAFRTLHFVGPCITVFGSARFSEDNKWYQCAREFGKRISGIGFTTMTGGGPGIMEAANRGAHEAGGMSVGCNIRLPFEQAHNPYMHKWMTFEYFFTRKTILVKYSYAFIIMPGGFGTMDEFFETLTLVQTKTIHGFPIVLFGKEFYEPLMDVMHMMAEKKTISEEDLKLVLLTDDVNEAMDHIYKYIQANYKVKPRNRKWWLLEQR</sequence>
<dbReference type="SUPFAM" id="SSF102405">
    <property type="entry name" value="MCP/YpsA-like"/>
    <property type="match status" value="1"/>
</dbReference>
<dbReference type="EC" id="3.2.2.n1" evidence="2"/>
<gene>
    <name evidence="3" type="ORF">SAMN05444008_11829</name>
</gene>
<dbReference type="PANTHER" id="PTHR43393:SF3">
    <property type="entry name" value="LYSINE DECARBOXYLASE-LIKE PROTEIN"/>
    <property type="match status" value="1"/>
</dbReference>
<dbReference type="Gene3D" id="3.40.50.450">
    <property type="match status" value="1"/>
</dbReference>
<protein>
    <recommendedName>
        <fullName evidence="2">Cytokinin riboside 5'-monophosphate phosphoribohydrolase</fullName>
        <ecNumber evidence="2">3.2.2.n1</ecNumber>
    </recommendedName>
</protein>
<dbReference type="InterPro" id="IPR052341">
    <property type="entry name" value="LOG_family_nucleotidases"/>
</dbReference>
<dbReference type="GO" id="GO:0009691">
    <property type="term" value="P:cytokinin biosynthetic process"/>
    <property type="evidence" value="ECO:0007669"/>
    <property type="project" value="UniProtKB-UniRule"/>
</dbReference>
<dbReference type="NCBIfam" id="TIGR00730">
    <property type="entry name" value="Rossman fold protein, TIGR00730 family"/>
    <property type="match status" value="1"/>
</dbReference>
<organism evidence="3 4">
    <name type="scientific">Cnuella takakiae</name>
    <dbReference type="NCBI Taxonomy" id="1302690"/>
    <lineage>
        <taxon>Bacteria</taxon>
        <taxon>Pseudomonadati</taxon>
        <taxon>Bacteroidota</taxon>
        <taxon>Chitinophagia</taxon>
        <taxon>Chitinophagales</taxon>
        <taxon>Chitinophagaceae</taxon>
        <taxon>Cnuella</taxon>
    </lineage>
</organism>
<dbReference type="GO" id="GO:0005829">
    <property type="term" value="C:cytosol"/>
    <property type="evidence" value="ECO:0007669"/>
    <property type="project" value="TreeGrafter"/>
</dbReference>
<proteinExistence type="inferred from homology"/>
<dbReference type="EMBL" id="FQUO01000018">
    <property type="protein sequence ID" value="SHG10885.1"/>
    <property type="molecule type" value="Genomic_DNA"/>
</dbReference>
<dbReference type="AlphaFoldDB" id="A0A1M5H4P8"/>
<evidence type="ECO:0000256" key="2">
    <source>
        <dbReference type="RuleBase" id="RU363015"/>
    </source>
</evidence>
<evidence type="ECO:0000256" key="1">
    <source>
        <dbReference type="ARBA" id="ARBA00000274"/>
    </source>
</evidence>
<keyword evidence="4" id="KW-1185">Reference proteome</keyword>
<dbReference type="RefSeq" id="WP_073046863.1">
    <property type="nucleotide sequence ID" value="NZ_FQUO01000018.1"/>
</dbReference>
<accession>A0A1M5H4P8</accession>
<dbReference type="OrthoDB" id="9801098at2"/>
<keyword evidence="2" id="KW-0378">Hydrolase</keyword>
<dbReference type="Proteomes" id="UP000184368">
    <property type="component" value="Unassembled WGS sequence"/>
</dbReference>
<evidence type="ECO:0000313" key="4">
    <source>
        <dbReference type="Proteomes" id="UP000184368"/>
    </source>
</evidence>
<dbReference type="STRING" id="1302690.BUE76_03760"/>
<comment type="catalytic activity">
    <reaction evidence="1">
        <text>AMP + H2O = D-ribose 5-phosphate + adenine</text>
        <dbReference type="Rhea" id="RHEA:20129"/>
        <dbReference type="ChEBI" id="CHEBI:15377"/>
        <dbReference type="ChEBI" id="CHEBI:16708"/>
        <dbReference type="ChEBI" id="CHEBI:78346"/>
        <dbReference type="ChEBI" id="CHEBI:456215"/>
        <dbReference type="EC" id="3.2.2.4"/>
    </reaction>
</comment>
<comment type="similarity">
    <text evidence="2">Belongs to the LOG family.</text>
</comment>
<name>A0A1M5H4P8_9BACT</name>
<keyword evidence="2" id="KW-0203">Cytokinin biosynthesis</keyword>